<evidence type="ECO:0000313" key="8">
    <source>
        <dbReference type="Proteomes" id="UP000428330"/>
    </source>
</evidence>
<dbReference type="Gene3D" id="3.90.550.10">
    <property type="entry name" value="Spore Coat Polysaccharide Biosynthesis Protein SpsA, Chain A"/>
    <property type="match status" value="1"/>
</dbReference>
<evidence type="ECO:0000256" key="2">
    <source>
        <dbReference type="ARBA" id="ARBA00006739"/>
    </source>
</evidence>
<feature type="domain" description="Glycosyltransferase 2-like" evidence="6">
    <location>
        <begin position="6"/>
        <end position="120"/>
    </location>
</feature>
<protein>
    <submittedName>
        <fullName evidence="7">Glycosyltransferase</fullName>
    </submittedName>
</protein>
<dbReference type="KEGG" id="rom:EI983_14045"/>
<evidence type="ECO:0000256" key="3">
    <source>
        <dbReference type="ARBA" id="ARBA00022676"/>
    </source>
</evidence>
<evidence type="ECO:0000256" key="5">
    <source>
        <dbReference type="ARBA" id="ARBA00022842"/>
    </source>
</evidence>
<proteinExistence type="inferred from homology"/>
<comment type="cofactor">
    <cofactor evidence="1">
        <name>Mg(2+)</name>
        <dbReference type="ChEBI" id="CHEBI:18420"/>
    </cofactor>
</comment>
<dbReference type="SUPFAM" id="SSF53448">
    <property type="entry name" value="Nucleotide-diphospho-sugar transferases"/>
    <property type="match status" value="1"/>
</dbReference>
<dbReference type="PANTHER" id="PTHR48090:SF10">
    <property type="entry name" value="GLUCOSYL-3-PHOSPHOGLYCERATE SYNTHASE"/>
    <property type="match status" value="1"/>
</dbReference>
<keyword evidence="5" id="KW-0460">Magnesium</keyword>
<dbReference type="Pfam" id="PF00535">
    <property type="entry name" value="Glycos_transf_2"/>
    <property type="match status" value="1"/>
</dbReference>
<dbReference type="PANTHER" id="PTHR48090">
    <property type="entry name" value="UNDECAPRENYL-PHOSPHATE 4-DEOXY-4-FORMAMIDO-L-ARABINOSE TRANSFERASE-RELATED"/>
    <property type="match status" value="1"/>
</dbReference>
<dbReference type="InterPro" id="IPR050256">
    <property type="entry name" value="Glycosyltransferase_2"/>
</dbReference>
<evidence type="ECO:0000313" key="7">
    <source>
        <dbReference type="EMBL" id="QGX99323.1"/>
    </source>
</evidence>
<evidence type="ECO:0000256" key="4">
    <source>
        <dbReference type="ARBA" id="ARBA00022679"/>
    </source>
</evidence>
<dbReference type="EMBL" id="CP034348">
    <property type="protein sequence ID" value="QGX99323.1"/>
    <property type="molecule type" value="Genomic_DNA"/>
</dbReference>
<keyword evidence="8" id="KW-1185">Reference proteome</keyword>
<evidence type="ECO:0000256" key="1">
    <source>
        <dbReference type="ARBA" id="ARBA00001946"/>
    </source>
</evidence>
<dbReference type="InterPro" id="IPR001173">
    <property type="entry name" value="Glyco_trans_2-like"/>
</dbReference>
<evidence type="ECO:0000259" key="6">
    <source>
        <dbReference type="Pfam" id="PF00535"/>
    </source>
</evidence>
<keyword evidence="4 7" id="KW-0808">Transferase</keyword>
<gene>
    <name evidence="7" type="ORF">EI983_14045</name>
</gene>
<comment type="similarity">
    <text evidence="2">Belongs to the glycosyltransferase 2 family.</text>
</comment>
<dbReference type="CDD" id="cd04179">
    <property type="entry name" value="DPM_DPG-synthase_like"/>
    <property type="match status" value="1"/>
</dbReference>
<dbReference type="OrthoDB" id="9815923at2"/>
<sequence length="223" mass="23944">MPDGVSIVIPARNEAETVGKVIASVINIPCVHEVLVVDNASWDATAEVSANAGAKVVEEPEPGLGRALKTGFAAAARPWVMKIDADLAKFDPNLVELLAEAREPDVGMVKGLWQDPNDDLPMTRLLILPAIKLICPGLSHVRAPNSGIYLFNRDCIQLGTLADNNSADIDVMLRVHGAGQSIVEVEIGEIQHDPRNTQHYNAMAENILALFLRHHATAGSAEL</sequence>
<dbReference type="Proteomes" id="UP000428330">
    <property type="component" value="Chromosome"/>
</dbReference>
<dbReference type="RefSeq" id="WP_157708004.1">
    <property type="nucleotide sequence ID" value="NZ_CP034348.1"/>
</dbReference>
<accession>A0A6I6ITU0</accession>
<dbReference type="GO" id="GO:0016757">
    <property type="term" value="F:glycosyltransferase activity"/>
    <property type="evidence" value="ECO:0007669"/>
    <property type="project" value="UniProtKB-KW"/>
</dbReference>
<dbReference type="AlphaFoldDB" id="A0A6I6ITU0"/>
<dbReference type="InterPro" id="IPR029044">
    <property type="entry name" value="Nucleotide-diphossugar_trans"/>
</dbReference>
<keyword evidence="3" id="KW-0328">Glycosyltransferase</keyword>
<reference evidence="8" key="1">
    <citation type="submission" date="2018-12" db="EMBL/GenBank/DDBJ databases">
        <title>Complete genome sequence of Roseovarius sp. MME-070.</title>
        <authorList>
            <person name="Nam Y.-D."/>
            <person name="Kang J."/>
            <person name="Chung W.-H."/>
            <person name="Park Y.S."/>
        </authorList>
    </citation>
    <scope>NUCLEOTIDE SEQUENCE [LARGE SCALE GENOMIC DNA]</scope>
    <source>
        <strain evidence="8">MME-070</strain>
    </source>
</reference>
<name>A0A6I6ITU0_9RHOB</name>
<organism evidence="7 8">
    <name type="scientific">Roseovarius faecimaris</name>
    <dbReference type="NCBI Taxonomy" id="2494550"/>
    <lineage>
        <taxon>Bacteria</taxon>
        <taxon>Pseudomonadati</taxon>
        <taxon>Pseudomonadota</taxon>
        <taxon>Alphaproteobacteria</taxon>
        <taxon>Rhodobacterales</taxon>
        <taxon>Roseobacteraceae</taxon>
        <taxon>Roseovarius</taxon>
    </lineage>
</organism>